<name>A0A5B7TR69_9FLAO</name>
<evidence type="ECO:0000313" key="2">
    <source>
        <dbReference type="EMBL" id="QCX38738.1"/>
    </source>
</evidence>
<organism evidence="2 3">
    <name type="scientific">Aureibaculum algae</name>
    <dbReference type="NCBI Taxonomy" id="2584122"/>
    <lineage>
        <taxon>Bacteria</taxon>
        <taxon>Pseudomonadati</taxon>
        <taxon>Bacteroidota</taxon>
        <taxon>Flavobacteriia</taxon>
        <taxon>Flavobacteriales</taxon>
        <taxon>Flavobacteriaceae</taxon>
        <taxon>Aureibaculum</taxon>
    </lineage>
</organism>
<accession>A0A5B7TR69</accession>
<dbReference type="OrthoDB" id="1442351at2"/>
<feature type="coiled-coil region" evidence="1">
    <location>
        <begin position="67"/>
        <end position="127"/>
    </location>
</feature>
<gene>
    <name evidence="2" type="ORF">FF125_09940</name>
</gene>
<protein>
    <submittedName>
        <fullName evidence="2">Uncharacterized protein</fullName>
    </submittedName>
</protein>
<dbReference type="RefSeq" id="WP_138949629.1">
    <property type="nucleotide sequence ID" value="NZ_CP040749.1"/>
</dbReference>
<sequence length="139" mass="16698">MIKQIKHKTFSRDKSIDELHYSTEKWSAELDFSAFELSFLRQLIKSYPYKNTIPNLFENIQLFMKQLDKIEGELPLLIKEIRNHNNQLEGKLECNDVSCDDFYLDEYNQLSENIFDYLQDYKNLKIEIYSFMRGIIPNP</sequence>
<reference evidence="2 3" key="1">
    <citation type="submission" date="2019-05" db="EMBL/GenBank/DDBJ databases">
        <title>Algicella ahnfeltiae gen. nov., sp. nov., a novel marine bacterium of the family Flavobacteriaceae isolated from a red alga.</title>
        <authorList>
            <person name="Nedashkovskaya O.I."/>
            <person name="Kukhlevskiy A.D."/>
            <person name="Kim S.-G."/>
            <person name="Zhukova N.V."/>
            <person name="Mikhailov V.V."/>
        </authorList>
    </citation>
    <scope>NUCLEOTIDE SEQUENCE [LARGE SCALE GENOMIC DNA]</scope>
    <source>
        <strain evidence="2 3">10Alg115</strain>
    </source>
</reference>
<keyword evidence="3" id="KW-1185">Reference proteome</keyword>
<proteinExistence type="predicted"/>
<evidence type="ECO:0000256" key="1">
    <source>
        <dbReference type="SAM" id="Coils"/>
    </source>
</evidence>
<dbReference type="AlphaFoldDB" id="A0A5B7TR69"/>
<dbReference type="EMBL" id="CP040749">
    <property type="protein sequence ID" value="QCX38738.1"/>
    <property type="molecule type" value="Genomic_DNA"/>
</dbReference>
<dbReference type="Proteomes" id="UP000306229">
    <property type="component" value="Chromosome"/>
</dbReference>
<dbReference type="KEGG" id="fbe:FF125_09940"/>
<evidence type="ECO:0000313" key="3">
    <source>
        <dbReference type="Proteomes" id="UP000306229"/>
    </source>
</evidence>
<keyword evidence="1" id="KW-0175">Coiled coil</keyword>